<organism evidence="7 8">
    <name type="scientific">Nitrobacter hamburgensis (strain DSM 10229 / NCIMB 13809 / X14)</name>
    <dbReference type="NCBI Taxonomy" id="323097"/>
    <lineage>
        <taxon>Bacteria</taxon>
        <taxon>Pseudomonadati</taxon>
        <taxon>Pseudomonadota</taxon>
        <taxon>Alphaproteobacteria</taxon>
        <taxon>Hyphomicrobiales</taxon>
        <taxon>Nitrobacteraceae</taxon>
        <taxon>Nitrobacter</taxon>
    </lineage>
</organism>
<dbReference type="RefSeq" id="WP_011511238.1">
    <property type="nucleotide sequence ID" value="NC_007964.1"/>
</dbReference>
<dbReference type="PANTHER" id="PTHR37422">
    <property type="entry name" value="TEICHURONIC ACID BIOSYNTHESIS PROTEIN TUAE"/>
    <property type="match status" value="1"/>
</dbReference>
<evidence type="ECO:0000259" key="6">
    <source>
        <dbReference type="Pfam" id="PF04932"/>
    </source>
</evidence>
<feature type="transmembrane region" description="Helical" evidence="5">
    <location>
        <begin position="353"/>
        <end position="371"/>
    </location>
</feature>
<dbReference type="InterPro" id="IPR051533">
    <property type="entry name" value="WaaL-like"/>
</dbReference>
<dbReference type="STRING" id="323097.Nham_2801"/>
<keyword evidence="2 5" id="KW-0812">Transmembrane</keyword>
<accession>Q1QJM5</accession>
<feature type="transmembrane region" description="Helical" evidence="5">
    <location>
        <begin position="208"/>
        <end position="225"/>
    </location>
</feature>
<feature type="transmembrane region" description="Helical" evidence="5">
    <location>
        <begin position="42"/>
        <end position="73"/>
    </location>
</feature>
<keyword evidence="3 5" id="KW-1133">Transmembrane helix</keyword>
<dbReference type="PANTHER" id="PTHR37422:SF13">
    <property type="entry name" value="LIPOPOLYSACCHARIDE BIOSYNTHESIS PROTEIN PA4999-RELATED"/>
    <property type="match status" value="1"/>
</dbReference>
<dbReference type="AlphaFoldDB" id="Q1QJM5"/>
<dbReference type="GO" id="GO:0016020">
    <property type="term" value="C:membrane"/>
    <property type="evidence" value="ECO:0007669"/>
    <property type="project" value="UniProtKB-SubCell"/>
</dbReference>
<evidence type="ECO:0000256" key="1">
    <source>
        <dbReference type="ARBA" id="ARBA00004141"/>
    </source>
</evidence>
<evidence type="ECO:0000313" key="7">
    <source>
        <dbReference type="EMBL" id="ABE63572.1"/>
    </source>
</evidence>
<dbReference type="HOGENOM" id="CLU_051481_0_0_5"/>
<evidence type="ECO:0000256" key="2">
    <source>
        <dbReference type="ARBA" id="ARBA00022692"/>
    </source>
</evidence>
<dbReference type="Pfam" id="PF04932">
    <property type="entry name" value="Wzy_C"/>
    <property type="match status" value="1"/>
</dbReference>
<proteinExistence type="predicted"/>
<dbReference type="OrthoDB" id="8129715at2"/>
<feature type="transmembrane region" description="Helical" evidence="5">
    <location>
        <begin position="85"/>
        <end position="105"/>
    </location>
</feature>
<sequence length="434" mass="47745">MNRTSPARIGARGHHIRSEQRWDGLVINLRLSPATALRNLDILAVLIAASLPWSTSLPAIFAVIWLFALVPTIEPTLLQLFKRPICILPVAFFVLALAGTLWSSAPWTARLHAVGPLAKLLVIPLLIYHFRRSSRGQWVFTAFLVSCALLMIMSWIVAFDPRLALKSGAYYGVPIKNYIDQSQEFALCAVALAYPVVHLLLQKRIKEAALLLIVAVSFVANMMFVVVSRTALVTMPVMLGIFMFLHLTPRRMIAVSCTTLLAGVVMWFASPSLQSRVASFSSQYDQYETSDQATSIGLRLEFWRKSLRFFVDAPLAGHGTGSVQGLFTAAAVGQTGAAAEVVNNPHNQTLNAAVQWGSLGILVLYAMWLFHLSLFRGTSLADWVGLLVVAQNMMTSLFNSHLFDFHEGWMYVLGVGVAGGMVLQTRAVEISSRS</sequence>
<feature type="transmembrane region" description="Helical" evidence="5">
    <location>
        <begin position="138"/>
        <end position="158"/>
    </location>
</feature>
<feature type="domain" description="O-antigen ligase-related" evidence="6">
    <location>
        <begin position="216"/>
        <end position="364"/>
    </location>
</feature>
<keyword evidence="4 5" id="KW-0472">Membrane</keyword>
<dbReference type="eggNOG" id="COG3307">
    <property type="taxonomic scope" value="Bacteria"/>
</dbReference>
<reference evidence="7 8" key="1">
    <citation type="submission" date="2006-03" db="EMBL/GenBank/DDBJ databases">
        <title>Complete sequence of chromosome of Nitrobacter hamburgensis X14.</title>
        <authorList>
            <consortium name="US DOE Joint Genome Institute"/>
            <person name="Copeland A."/>
            <person name="Lucas S."/>
            <person name="Lapidus A."/>
            <person name="Barry K."/>
            <person name="Detter J.C."/>
            <person name="Glavina del Rio T."/>
            <person name="Hammon N."/>
            <person name="Israni S."/>
            <person name="Dalin E."/>
            <person name="Tice H."/>
            <person name="Pitluck S."/>
            <person name="Chain P."/>
            <person name="Malfatti S."/>
            <person name="Shin M."/>
            <person name="Vergez L."/>
            <person name="Schmutz J."/>
            <person name="Larimer F."/>
            <person name="Land M."/>
            <person name="Hauser L."/>
            <person name="Kyrpides N."/>
            <person name="Ivanova N."/>
            <person name="Ward B."/>
            <person name="Arp D."/>
            <person name="Klotz M."/>
            <person name="Stein L."/>
            <person name="O'Mullan G."/>
            <person name="Starkenburg S."/>
            <person name="Sayavedra L."/>
            <person name="Poret-Peterson A.T."/>
            <person name="Gentry M.E."/>
            <person name="Bruce D."/>
            <person name="Richardson P."/>
        </authorList>
    </citation>
    <scope>NUCLEOTIDE SEQUENCE [LARGE SCALE GENOMIC DNA]</scope>
    <source>
        <strain evidence="8">DSM 10229 / NCIMB 13809 / X14</strain>
    </source>
</reference>
<feature type="transmembrane region" description="Helical" evidence="5">
    <location>
        <begin position="184"/>
        <end position="201"/>
    </location>
</feature>
<evidence type="ECO:0000256" key="3">
    <source>
        <dbReference type="ARBA" id="ARBA00022989"/>
    </source>
</evidence>
<feature type="transmembrane region" description="Helical" evidence="5">
    <location>
        <begin position="231"/>
        <end position="247"/>
    </location>
</feature>
<name>Q1QJM5_NITHX</name>
<keyword evidence="8" id="KW-1185">Reference proteome</keyword>
<dbReference type="EMBL" id="CP000319">
    <property type="protein sequence ID" value="ABE63572.1"/>
    <property type="molecule type" value="Genomic_DNA"/>
</dbReference>
<feature type="transmembrane region" description="Helical" evidence="5">
    <location>
        <begin position="409"/>
        <end position="428"/>
    </location>
</feature>
<feature type="transmembrane region" description="Helical" evidence="5">
    <location>
        <begin position="252"/>
        <end position="270"/>
    </location>
</feature>
<feature type="transmembrane region" description="Helical" evidence="5">
    <location>
        <begin position="111"/>
        <end position="131"/>
    </location>
</feature>
<evidence type="ECO:0000256" key="4">
    <source>
        <dbReference type="ARBA" id="ARBA00023136"/>
    </source>
</evidence>
<evidence type="ECO:0000256" key="5">
    <source>
        <dbReference type="SAM" id="Phobius"/>
    </source>
</evidence>
<gene>
    <name evidence="7" type="ordered locus">Nham_2801</name>
</gene>
<evidence type="ECO:0000313" key="8">
    <source>
        <dbReference type="Proteomes" id="UP000001953"/>
    </source>
</evidence>
<dbReference type="KEGG" id="nha:Nham_2801"/>
<dbReference type="Proteomes" id="UP000001953">
    <property type="component" value="Chromosome"/>
</dbReference>
<dbReference type="InterPro" id="IPR007016">
    <property type="entry name" value="O-antigen_ligase-rel_domated"/>
</dbReference>
<comment type="subcellular location">
    <subcellularLocation>
        <location evidence="1">Membrane</location>
        <topology evidence="1">Multi-pass membrane protein</topology>
    </subcellularLocation>
</comment>
<protein>
    <submittedName>
        <fullName evidence="7">O-antigen polymerase</fullName>
    </submittedName>
</protein>
<feature type="transmembrane region" description="Helical" evidence="5">
    <location>
        <begin position="383"/>
        <end position="403"/>
    </location>
</feature>